<evidence type="ECO:0000259" key="2">
    <source>
        <dbReference type="Pfam" id="PF13529"/>
    </source>
</evidence>
<dbReference type="RefSeq" id="WP_188434306.1">
    <property type="nucleotide sequence ID" value="NZ_BMFF01000001.1"/>
</dbReference>
<dbReference type="Pfam" id="PF13432">
    <property type="entry name" value="TPR_16"/>
    <property type="match status" value="1"/>
</dbReference>
<keyword evidence="1" id="KW-0732">Signal</keyword>
<evidence type="ECO:0000313" key="3">
    <source>
        <dbReference type="EMBL" id="GGC90001.1"/>
    </source>
</evidence>
<dbReference type="InterPro" id="IPR011990">
    <property type="entry name" value="TPR-like_helical_dom_sf"/>
</dbReference>
<evidence type="ECO:0000313" key="4">
    <source>
        <dbReference type="Proteomes" id="UP000638188"/>
    </source>
</evidence>
<dbReference type="InterPro" id="IPR039563">
    <property type="entry name" value="Peptidase_C39_single_dom"/>
</dbReference>
<protein>
    <recommendedName>
        <fullName evidence="2">Peptidase C39-like domain-containing protein</fullName>
    </recommendedName>
</protein>
<organism evidence="3 4">
    <name type="scientific">Halopseudomonas salina</name>
    <dbReference type="NCBI Taxonomy" id="1323744"/>
    <lineage>
        <taxon>Bacteria</taxon>
        <taxon>Pseudomonadati</taxon>
        <taxon>Pseudomonadota</taxon>
        <taxon>Gammaproteobacteria</taxon>
        <taxon>Pseudomonadales</taxon>
        <taxon>Pseudomonadaceae</taxon>
        <taxon>Halopseudomonas</taxon>
    </lineage>
</organism>
<dbReference type="EMBL" id="BMFF01000001">
    <property type="protein sequence ID" value="GGC90001.1"/>
    <property type="molecule type" value="Genomic_DNA"/>
</dbReference>
<sequence length="315" mass="34741">MPRIRHLIVLLGLTALLSACAGRPIAIPPPEAFADLPAKRLLQQVPFYAQDAYQCGPAALAMVLNHRGEQATPEALKDRVYIPERKGTLQVELVAAGRERDLLVYPLAGRLEDVIAEIDAGNPVLVMQNLALDWLPQWHYAVVIGYDLTEREMIVHSGLNEAQREPFEVFMRTWQRADRWALVMVPPDTLPATAEPLPYLLAASDLEQTGRLDSAATAYQLALQRWPDQATARFGLGNVAWAQGRKQEAVEHFRTLVTDFPELAAGWNNLAFTLEATGCKKAAEAVRRCSQAADKDKSAFPLSTAGQQCPIPVCN</sequence>
<proteinExistence type="predicted"/>
<dbReference type="Pfam" id="PF13529">
    <property type="entry name" value="Peptidase_C39_2"/>
    <property type="match status" value="1"/>
</dbReference>
<dbReference type="PROSITE" id="PS51257">
    <property type="entry name" value="PROKAR_LIPOPROTEIN"/>
    <property type="match status" value="1"/>
</dbReference>
<feature type="domain" description="Peptidase C39-like" evidence="2">
    <location>
        <begin position="44"/>
        <end position="156"/>
    </location>
</feature>
<dbReference type="Proteomes" id="UP000638188">
    <property type="component" value="Unassembled WGS sequence"/>
</dbReference>
<reference evidence="4" key="1">
    <citation type="journal article" date="2019" name="Int. J. Syst. Evol. Microbiol.">
        <title>The Global Catalogue of Microorganisms (GCM) 10K type strain sequencing project: providing services to taxonomists for standard genome sequencing and annotation.</title>
        <authorList>
            <consortium name="The Broad Institute Genomics Platform"/>
            <consortium name="The Broad Institute Genome Sequencing Center for Infectious Disease"/>
            <person name="Wu L."/>
            <person name="Ma J."/>
        </authorList>
    </citation>
    <scope>NUCLEOTIDE SEQUENCE [LARGE SCALE GENOMIC DNA]</scope>
    <source>
        <strain evidence="4">CGMCC 1.12482</strain>
    </source>
</reference>
<dbReference type="InterPro" id="IPR039564">
    <property type="entry name" value="Peptidase_C39-like"/>
</dbReference>
<feature type="signal peptide" evidence="1">
    <location>
        <begin position="1"/>
        <end position="21"/>
    </location>
</feature>
<name>A0ABQ1P5Y5_9GAMM</name>
<keyword evidence="4" id="KW-1185">Reference proteome</keyword>
<gene>
    <name evidence="3" type="ORF">GCM10007418_07170</name>
</gene>
<evidence type="ECO:0000256" key="1">
    <source>
        <dbReference type="SAM" id="SignalP"/>
    </source>
</evidence>
<feature type="chain" id="PRO_5045553151" description="Peptidase C39-like domain-containing protein" evidence="1">
    <location>
        <begin position="22"/>
        <end position="315"/>
    </location>
</feature>
<comment type="caution">
    <text evidence="3">The sequence shown here is derived from an EMBL/GenBank/DDBJ whole genome shotgun (WGS) entry which is preliminary data.</text>
</comment>
<accession>A0ABQ1P5Y5</accession>
<dbReference type="Gene3D" id="3.90.70.10">
    <property type="entry name" value="Cysteine proteinases"/>
    <property type="match status" value="1"/>
</dbReference>
<dbReference type="SUPFAM" id="SSF48452">
    <property type="entry name" value="TPR-like"/>
    <property type="match status" value="1"/>
</dbReference>
<dbReference type="CDD" id="cd02549">
    <property type="entry name" value="Peptidase_C39A"/>
    <property type="match status" value="1"/>
</dbReference>
<dbReference type="Gene3D" id="1.25.40.10">
    <property type="entry name" value="Tetratricopeptide repeat domain"/>
    <property type="match status" value="1"/>
</dbReference>
<dbReference type="NCBIfam" id="NF033920">
    <property type="entry name" value="C39_PA2778_fam"/>
    <property type="match status" value="1"/>
</dbReference>